<evidence type="ECO:0000313" key="2">
    <source>
        <dbReference type="EMBL" id="QEA38869.1"/>
    </source>
</evidence>
<keyword evidence="1" id="KW-0812">Transmembrane</keyword>
<dbReference type="AlphaFoldDB" id="A0A5B8SP58"/>
<keyword evidence="3" id="KW-1185">Reference proteome</keyword>
<name>A0A5B8SP58_9GAMM</name>
<dbReference type="Proteomes" id="UP000321272">
    <property type="component" value="Chromosome"/>
</dbReference>
<evidence type="ECO:0000313" key="3">
    <source>
        <dbReference type="Proteomes" id="UP000321272"/>
    </source>
</evidence>
<keyword evidence="1" id="KW-1133">Transmembrane helix</keyword>
<dbReference type="EMBL" id="CP042382">
    <property type="protein sequence ID" value="QEA38869.1"/>
    <property type="molecule type" value="Genomic_DNA"/>
</dbReference>
<gene>
    <name evidence="2" type="ORF">FGL86_07130</name>
</gene>
<reference evidence="2 3" key="1">
    <citation type="submission" date="2019-06" db="EMBL/GenBank/DDBJ databases">
        <title>Genome analyses of bacteria isolated from kimchi.</title>
        <authorList>
            <person name="Lee S."/>
            <person name="Ahn S."/>
            <person name="Roh S."/>
        </authorList>
    </citation>
    <scope>NUCLEOTIDE SEQUENCE [LARGE SCALE GENOMIC DNA]</scope>
    <source>
        <strain evidence="2 3">CBA4606</strain>
    </source>
</reference>
<dbReference type="RefSeq" id="WP_147183925.1">
    <property type="nucleotide sequence ID" value="NZ_CP042382.1"/>
</dbReference>
<sequence length="61" mass="6817">MLPITHYPQSRIHPPLKESFYQAALFASLIILGGLRSGLFTPTEMAVGYSLLLDAISIYHR</sequence>
<protein>
    <submittedName>
        <fullName evidence="2">Uncharacterized protein</fullName>
    </submittedName>
</protein>
<feature type="transmembrane region" description="Helical" evidence="1">
    <location>
        <begin position="20"/>
        <end position="39"/>
    </location>
</feature>
<accession>A0A5B8SP58</accession>
<proteinExistence type="predicted"/>
<dbReference type="KEGG" id="paur:FGL86_07130"/>
<evidence type="ECO:0000256" key="1">
    <source>
        <dbReference type="SAM" id="Phobius"/>
    </source>
</evidence>
<keyword evidence="1" id="KW-0472">Membrane</keyword>
<organism evidence="2 3">
    <name type="scientific">Pistricoccus aurantiacus</name>
    <dbReference type="NCBI Taxonomy" id="1883414"/>
    <lineage>
        <taxon>Bacteria</taxon>
        <taxon>Pseudomonadati</taxon>
        <taxon>Pseudomonadota</taxon>
        <taxon>Gammaproteobacteria</taxon>
        <taxon>Oceanospirillales</taxon>
        <taxon>Halomonadaceae</taxon>
        <taxon>Pistricoccus</taxon>
    </lineage>
</organism>